<dbReference type="InterPro" id="IPR002871">
    <property type="entry name" value="NIF_FeS_clus_asmbl_NifU_N"/>
</dbReference>
<proteinExistence type="inferred from homology"/>
<evidence type="ECO:0000313" key="3">
    <source>
        <dbReference type="EMBL" id="PDO11606.1"/>
    </source>
</evidence>
<dbReference type="GO" id="GO:0051536">
    <property type="term" value="F:iron-sulfur cluster binding"/>
    <property type="evidence" value="ECO:0007669"/>
    <property type="project" value="InterPro"/>
</dbReference>
<dbReference type="AlphaFoldDB" id="A0A2A6E457"/>
<sequence length="155" mass="17645">MLEQLYKQIVMDHYKHPRNWGKLEHARATRTPYKNPTCGDVVVLYTEIDEQDRICDIRFEGEGCSISMASCSMMTELVKGKTLEEAEHLIRLFTEMIRFGKLPENEDELGDALALSGVHKLKARHNCSLLGWNGLDLVVRKARSEKRPAASEPTS</sequence>
<dbReference type="SUPFAM" id="SSF82649">
    <property type="entry name" value="SufE/NifU"/>
    <property type="match status" value="1"/>
</dbReference>
<comment type="similarity">
    <text evidence="1">Belongs to the NifU family.</text>
</comment>
<organism evidence="3 4">
    <name type="scientific">Candidatus Reconcilbacillus cellulovorans</name>
    <dbReference type="NCBI Taxonomy" id="1906605"/>
    <lineage>
        <taxon>Bacteria</taxon>
        <taxon>Bacillati</taxon>
        <taxon>Bacillota</taxon>
        <taxon>Bacilli</taxon>
        <taxon>Bacillales</taxon>
        <taxon>Paenibacillaceae</taxon>
        <taxon>Candidatus Reconcilbacillus</taxon>
    </lineage>
</organism>
<evidence type="ECO:0000313" key="4">
    <source>
        <dbReference type="Proteomes" id="UP000243688"/>
    </source>
</evidence>
<dbReference type="GO" id="GO:0016226">
    <property type="term" value="P:iron-sulfur cluster assembly"/>
    <property type="evidence" value="ECO:0007669"/>
    <property type="project" value="InterPro"/>
</dbReference>
<accession>A0A2A6E457</accession>
<dbReference type="Proteomes" id="UP000243688">
    <property type="component" value="Unassembled WGS sequence"/>
</dbReference>
<feature type="domain" description="NIF system FeS cluster assembly NifU N-terminal" evidence="2">
    <location>
        <begin position="6"/>
        <end position="127"/>
    </location>
</feature>
<protein>
    <submittedName>
        <fullName evidence="3">SUF system NifU family Fe-S cluster assembly protein</fullName>
    </submittedName>
</protein>
<evidence type="ECO:0000259" key="2">
    <source>
        <dbReference type="Pfam" id="PF01592"/>
    </source>
</evidence>
<dbReference type="FunFam" id="3.90.1010.10:FF:000002">
    <property type="entry name" value="Iron-sulfur cluster assembly scaffold protein NifU"/>
    <property type="match status" value="1"/>
</dbReference>
<dbReference type="Gene3D" id="3.90.1010.10">
    <property type="match status" value="1"/>
</dbReference>
<dbReference type="NCBIfam" id="TIGR01994">
    <property type="entry name" value="SUF_scaf_2"/>
    <property type="match status" value="1"/>
</dbReference>
<dbReference type="PANTHER" id="PTHR10093">
    <property type="entry name" value="IRON-SULFUR CLUSTER ASSEMBLY ENZYME NIFU HOMOLOG"/>
    <property type="match status" value="1"/>
</dbReference>
<name>A0A2A6E457_9BACL</name>
<dbReference type="Pfam" id="PF01592">
    <property type="entry name" value="NifU_N"/>
    <property type="match status" value="1"/>
</dbReference>
<dbReference type="GO" id="GO:0005506">
    <property type="term" value="F:iron ion binding"/>
    <property type="evidence" value="ECO:0007669"/>
    <property type="project" value="InterPro"/>
</dbReference>
<dbReference type="EMBL" id="MOXJ01000001">
    <property type="protein sequence ID" value="PDO11606.1"/>
    <property type="molecule type" value="Genomic_DNA"/>
</dbReference>
<reference evidence="3 4" key="1">
    <citation type="submission" date="2016-12" db="EMBL/GenBank/DDBJ databases">
        <title>Candidatus Reconcilibacillus cellulovorans genome.</title>
        <authorList>
            <person name="Kolinko S."/>
            <person name="Wu Y.-W."/>
            <person name="Tachea F."/>
            <person name="Denzel E."/>
            <person name="Hiras J."/>
            <person name="Baecker N."/>
            <person name="Chan L.J."/>
            <person name="Eichorst S.A."/>
            <person name="Frey D."/>
            <person name="Adams P.D."/>
            <person name="Pray T."/>
            <person name="Tanjore D."/>
            <person name="Petzold C.J."/>
            <person name="Gladden J.M."/>
            <person name="Simmons B.A."/>
            <person name="Singer S.W."/>
        </authorList>
    </citation>
    <scope>NUCLEOTIDE SEQUENCE [LARGE SCALE GENOMIC DNA]</scope>
    <source>
        <strain evidence="3">JTherm</strain>
    </source>
</reference>
<comment type="caution">
    <text evidence="3">The sequence shown here is derived from an EMBL/GenBank/DDBJ whole genome shotgun (WGS) entry which is preliminary data.</text>
</comment>
<gene>
    <name evidence="3" type="ORF">BLM47_00290</name>
</gene>
<evidence type="ECO:0000256" key="1">
    <source>
        <dbReference type="ARBA" id="ARBA00006420"/>
    </source>
</evidence>
<dbReference type="CDD" id="cd06664">
    <property type="entry name" value="IscU_like"/>
    <property type="match status" value="1"/>
</dbReference>